<sequence length="398" mass="44670">MAQPSSSASGGGASITLHIWPQYENTLSFDVSSVAALLYTQLAIPGRFAVAYTANPDSAPSGQLPYLAHGLHNANTFASVVKYVAQLPGSRDLNESLSAFEKAQYAARVAHVQSDYGDLVAHMLYSLRLNWWKVTRPAMASMLPVPLRYYVPGRIRDAYQPRLETAELWDVPGKEQEEDEDRMSSLRRDRRKKKESKAQKFKRVFEREKVTEKARTFLSSYAVLLGDRQFFNPHVDSPSTLDVVFAAHTHILMNVVFTDPLLQTLLSECFPTLVAHAKAVHSAAFPEPQSFPPTVPLDLSVSLKLLLPTPTLRFWASRQQRKELTEEERRFRRARWGWIGLALTSVAFYVAFLRPTIVFVVRDEPDAGEAESEDTGENGHDGGEAEGDEDEELTEEDE</sequence>
<dbReference type="OrthoDB" id="5835136at2759"/>
<evidence type="ECO:0000313" key="10">
    <source>
        <dbReference type="EMBL" id="EPT06053.1"/>
    </source>
</evidence>
<proteinExistence type="predicted"/>
<comment type="subcellular location">
    <subcellularLocation>
        <location evidence="1">Mitochondrion outer membrane</location>
    </subcellularLocation>
</comment>
<evidence type="ECO:0000313" key="11">
    <source>
        <dbReference type="Proteomes" id="UP000015241"/>
    </source>
</evidence>
<feature type="region of interest" description="Disordered" evidence="7">
    <location>
        <begin position="364"/>
        <end position="398"/>
    </location>
</feature>
<reference evidence="10 11" key="1">
    <citation type="journal article" date="2012" name="Science">
        <title>The Paleozoic origin of enzymatic lignin decomposition reconstructed from 31 fungal genomes.</title>
        <authorList>
            <person name="Floudas D."/>
            <person name="Binder M."/>
            <person name="Riley R."/>
            <person name="Barry K."/>
            <person name="Blanchette R.A."/>
            <person name="Henrissat B."/>
            <person name="Martinez A.T."/>
            <person name="Otillar R."/>
            <person name="Spatafora J.W."/>
            <person name="Yadav J.S."/>
            <person name="Aerts A."/>
            <person name="Benoit I."/>
            <person name="Boyd A."/>
            <person name="Carlson A."/>
            <person name="Copeland A."/>
            <person name="Coutinho P.M."/>
            <person name="de Vries R.P."/>
            <person name="Ferreira P."/>
            <person name="Findley K."/>
            <person name="Foster B."/>
            <person name="Gaskell J."/>
            <person name="Glotzer D."/>
            <person name="Gorecki P."/>
            <person name="Heitman J."/>
            <person name="Hesse C."/>
            <person name="Hori C."/>
            <person name="Igarashi K."/>
            <person name="Jurgens J.A."/>
            <person name="Kallen N."/>
            <person name="Kersten P."/>
            <person name="Kohler A."/>
            <person name="Kuees U."/>
            <person name="Kumar T.K.A."/>
            <person name="Kuo A."/>
            <person name="LaButti K."/>
            <person name="Larrondo L.F."/>
            <person name="Lindquist E."/>
            <person name="Ling A."/>
            <person name="Lombard V."/>
            <person name="Lucas S."/>
            <person name="Lundell T."/>
            <person name="Martin R."/>
            <person name="McLaughlin D.J."/>
            <person name="Morgenstern I."/>
            <person name="Morin E."/>
            <person name="Murat C."/>
            <person name="Nagy L.G."/>
            <person name="Nolan M."/>
            <person name="Ohm R.A."/>
            <person name="Patyshakuliyeva A."/>
            <person name="Rokas A."/>
            <person name="Ruiz-Duenas F.J."/>
            <person name="Sabat G."/>
            <person name="Salamov A."/>
            <person name="Samejima M."/>
            <person name="Schmutz J."/>
            <person name="Slot J.C."/>
            <person name="St John F."/>
            <person name="Stenlid J."/>
            <person name="Sun H."/>
            <person name="Sun S."/>
            <person name="Syed K."/>
            <person name="Tsang A."/>
            <person name="Wiebenga A."/>
            <person name="Young D."/>
            <person name="Pisabarro A."/>
            <person name="Eastwood D.C."/>
            <person name="Martin F."/>
            <person name="Cullen D."/>
            <person name="Grigoriev I.V."/>
            <person name="Hibbett D.S."/>
        </authorList>
    </citation>
    <scope>NUCLEOTIDE SEQUENCE</scope>
    <source>
        <strain evidence="11">FP-58527</strain>
    </source>
</reference>
<feature type="transmembrane region" description="Helical" evidence="8">
    <location>
        <begin position="336"/>
        <end position="353"/>
    </location>
</feature>
<dbReference type="HOGENOM" id="CLU_032751_2_0_1"/>
<dbReference type="GO" id="GO:0015031">
    <property type="term" value="P:protein transport"/>
    <property type="evidence" value="ECO:0007669"/>
    <property type="project" value="UniProtKB-KW"/>
</dbReference>
<feature type="region of interest" description="Disordered" evidence="7">
    <location>
        <begin position="172"/>
        <end position="198"/>
    </location>
</feature>
<keyword evidence="5" id="KW-0496">Mitochondrion</keyword>
<feature type="compositionally biased region" description="Basic residues" evidence="7">
    <location>
        <begin position="188"/>
        <end position="198"/>
    </location>
</feature>
<keyword evidence="3" id="KW-1000">Mitochondrion outer membrane</keyword>
<feature type="compositionally biased region" description="Acidic residues" evidence="7">
    <location>
        <begin position="366"/>
        <end position="376"/>
    </location>
</feature>
<dbReference type="Pfam" id="PF10568">
    <property type="entry name" value="Tom37"/>
    <property type="match status" value="1"/>
</dbReference>
<dbReference type="STRING" id="743788.S8EPK0"/>
<dbReference type="AlphaFoldDB" id="S8EPK0"/>
<evidence type="ECO:0000256" key="3">
    <source>
        <dbReference type="ARBA" id="ARBA00022787"/>
    </source>
</evidence>
<protein>
    <recommendedName>
        <fullName evidence="9">Mitochondrial outer membrane transport complex Sam37/metaxin N-terminal domain-containing protein</fullName>
    </recommendedName>
</protein>
<evidence type="ECO:0000256" key="6">
    <source>
        <dbReference type="ARBA" id="ARBA00023136"/>
    </source>
</evidence>
<dbReference type="PANTHER" id="PTHR12289">
    <property type="entry name" value="METAXIN RELATED"/>
    <property type="match status" value="1"/>
</dbReference>
<evidence type="ECO:0000259" key="9">
    <source>
        <dbReference type="Pfam" id="PF10568"/>
    </source>
</evidence>
<accession>S8EPK0</accession>
<keyword evidence="8" id="KW-0812">Transmembrane</keyword>
<evidence type="ECO:0000256" key="1">
    <source>
        <dbReference type="ARBA" id="ARBA00004294"/>
    </source>
</evidence>
<gene>
    <name evidence="10" type="ORF">FOMPIDRAFT_1021153</name>
</gene>
<evidence type="ECO:0000256" key="8">
    <source>
        <dbReference type="SAM" id="Phobius"/>
    </source>
</evidence>
<keyword evidence="11" id="KW-1185">Reference proteome</keyword>
<keyword evidence="8" id="KW-1133">Transmembrane helix</keyword>
<feature type="domain" description="Mitochondrial outer membrane transport complex Sam37/metaxin N-terminal" evidence="9">
    <location>
        <begin position="33"/>
        <end position="156"/>
    </location>
</feature>
<dbReference type="GO" id="GO:0001401">
    <property type="term" value="C:SAM complex"/>
    <property type="evidence" value="ECO:0007669"/>
    <property type="project" value="InterPro"/>
</dbReference>
<keyword evidence="2" id="KW-0813">Transport</keyword>
<dbReference type="EMBL" id="KE504122">
    <property type="protein sequence ID" value="EPT06053.1"/>
    <property type="molecule type" value="Genomic_DNA"/>
</dbReference>
<dbReference type="eggNOG" id="KOG3028">
    <property type="taxonomic scope" value="Eukaryota"/>
</dbReference>
<evidence type="ECO:0000256" key="5">
    <source>
        <dbReference type="ARBA" id="ARBA00023128"/>
    </source>
</evidence>
<keyword evidence="4" id="KW-0653">Protein transport</keyword>
<dbReference type="InParanoid" id="S8EPK0"/>
<dbReference type="PANTHER" id="PTHR12289:SF41">
    <property type="entry name" value="FAILED AXON CONNECTIONS-RELATED"/>
    <property type="match status" value="1"/>
</dbReference>
<name>S8EPK0_FOMSC</name>
<evidence type="ECO:0000256" key="2">
    <source>
        <dbReference type="ARBA" id="ARBA00022448"/>
    </source>
</evidence>
<keyword evidence="6 8" id="KW-0472">Membrane</keyword>
<feature type="compositionally biased region" description="Acidic residues" evidence="7">
    <location>
        <begin position="384"/>
        <end position="398"/>
    </location>
</feature>
<evidence type="ECO:0000256" key="4">
    <source>
        <dbReference type="ARBA" id="ARBA00022927"/>
    </source>
</evidence>
<organism evidence="10 11">
    <name type="scientific">Fomitopsis schrenkii</name>
    <name type="common">Brown rot fungus</name>
    <dbReference type="NCBI Taxonomy" id="2126942"/>
    <lineage>
        <taxon>Eukaryota</taxon>
        <taxon>Fungi</taxon>
        <taxon>Dikarya</taxon>
        <taxon>Basidiomycota</taxon>
        <taxon>Agaricomycotina</taxon>
        <taxon>Agaricomycetes</taxon>
        <taxon>Polyporales</taxon>
        <taxon>Fomitopsis</taxon>
    </lineage>
</organism>
<dbReference type="InterPro" id="IPR050931">
    <property type="entry name" value="Mito_Protein_Transport_Metaxin"/>
</dbReference>
<dbReference type="GO" id="GO:0007005">
    <property type="term" value="P:mitochondrion organization"/>
    <property type="evidence" value="ECO:0007669"/>
    <property type="project" value="TreeGrafter"/>
</dbReference>
<dbReference type="Proteomes" id="UP000015241">
    <property type="component" value="Unassembled WGS sequence"/>
</dbReference>
<dbReference type="InterPro" id="IPR019564">
    <property type="entry name" value="Sam37/metaxin_N"/>
</dbReference>
<evidence type="ECO:0000256" key="7">
    <source>
        <dbReference type="SAM" id="MobiDB-lite"/>
    </source>
</evidence>